<feature type="compositionally biased region" description="Basic and acidic residues" evidence="1">
    <location>
        <begin position="17"/>
        <end position="56"/>
    </location>
</feature>
<dbReference type="FunCoup" id="A0A2G5DZY3">
    <property type="interactions" value="1403"/>
</dbReference>
<feature type="compositionally biased region" description="Basic and acidic residues" evidence="1">
    <location>
        <begin position="404"/>
        <end position="422"/>
    </location>
</feature>
<evidence type="ECO:0000313" key="2">
    <source>
        <dbReference type="EMBL" id="PIA49011.1"/>
    </source>
</evidence>
<feature type="compositionally biased region" description="Basic and acidic residues" evidence="1">
    <location>
        <begin position="231"/>
        <end position="271"/>
    </location>
</feature>
<feature type="compositionally biased region" description="Basic and acidic residues" evidence="1">
    <location>
        <begin position="111"/>
        <end position="154"/>
    </location>
</feature>
<feature type="compositionally biased region" description="Basic and acidic residues" evidence="1">
    <location>
        <begin position="461"/>
        <end position="487"/>
    </location>
</feature>
<name>A0A2G5DZY3_AQUCA</name>
<feature type="region of interest" description="Disordered" evidence="1">
    <location>
        <begin position="1"/>
        <end position="600"/>
    </location>
</feature>
<feature type="compositionally biased region" description="Basic and acidic residues" evidence="1">
    <location>
        <begin position="568"/>
        <end position="600"/>
    </location>
</feature>
<dbReference type="Proteomes" id="UP000230069">
    <property type="component" value="Unassembled WGS sequence"/>
</dbReference>
<dbReference type="PANTHER" id="PTHR34837">
    <property type="entry name" value="OS05G0595500 PROTEIN"/>
    <property type="match status" value="1"/>
</dbReference>
<evidence type="ECO:0000256" key="1">
    <source>
        <dbReference type="SAM" id="MobiDB-lite"/>
    </source>
</evidence>
<feature type="compositionally biased region" description="Basic and acidic residues" evidence="1">
    <location>
        <begin position="372"/>
        <end position="391"/>
    </location>
</feature>
<dbReference type="AlphaFoldDB" id="A0A2G5DZY3"/>
<feature type="compositionally biased region" description="Basic and acidic residues" evidence="1">
    <location>
        <begin position="278"/>
        <end position="363"/>
    </location>
</feature>
<dbReference type="OrthoDB" id="1938945at2759"/>
<protein>
    <submittedName>
        <fullName evidence="2">Uncharacterized protein</fullName>
    </submittedName>
</protein>
<feature type="compositionally biased region" description="Low complexity" evidence="1">
    <location>
        <begin position="625"/>
        <end position="634"/>
    </location>
</feature>
<feature type="compositionally biased region" description="Basic and acidic residues" evidence="1">
    <location>
        <begin position="174"/>
        <end position="223"/>
    </location>
</feature>
<feature type="region of interest" description="Disordered" evidence="1">
    <location>
        <begin position="614"/>
        <end position="678"/>
    </location>
</feature>
<dbReference type="InParanoid" id="A0A2G5DZY3"/>
<accession>A0A2G5DZY3</accession>
<gene>
    <name evidence="2" type="ORF">AQUCO_01300097v1</name>
</gene>
<feature type="compositionally biased region" description="Basic and acidic residues" evidence="1">
    <location>
        <begin position="502"/>
        <end position="516"/>
    </location>
</feature>
<dbReference type="EMBL" id="KZ305030">
    <property type="protein sequence ID" value="PIA49011.1"/>
    <property type="molecule type" value="Genomic_DNA"/>
</dbReference>
<feature type="compositionally biased region" description="Basic residues" evidence="1">
    <location>
        <begin position="1"/>
        <end position="16"/>
    </location>
</feature>
<reference evidence="2 3" key="1">
    <citation type="submission" date="2017-09" db="EMBL/GenBank/DDBJ databases">
        <title>WGS assembly of Aquilegia coerulea Goldsmith.</title>
        <authorList>
            <person name="Hodges S."/>
            <person name="Kramer E."/>
            <person name="Nordborg M."/>
            <person name="Tomkins J."/>
            <person name="Borevitz J."/>
            <person name="Derieg N."/>
            <person name="Yan J."/>
            <person name="Mihaltcheva S."/>
            <person name="Hayes R.D."/>
            <person name="Rokhsar D."/>
        </authorList>
    </citation>
    <scope>NUCLEOTIDE SEQUENCE [LARGE SCALE GENOMIC DNA]</scope>
    <source>
        <strain evidence="3">cv. Goldsmith</strain>
    </source>
</reference>
<organism evidence="2 3">
    <name type="scientific">Aquilegia coerulea</name>
    <name type="common">Rocky mountain columbine</name>
    <dbReference type="NCBI Taxonomy" id="218851"/>
    <lineage>
        <taxon>Eukaryota</taxon>
        <taxon>Viridiplantae</taxon>
        <taxon>Streptophyta</taxon>
        <taxon>Embryophyta</taxon>
        <taxon>Tracheophyta</taxon>
        <taxon>Spermatophyta</taxon>
        <taxon>Magnoliopsida</taxon>
        <taxon>Ranunculales</taxon>
        <taxon>Ranunculaceae</taxon>
        <taxon>Thalictroideae</taxon>
        <taxon>Aquilegia</taxon>
    </lineage>
</organism>
<feature type="compositionally biased region" description="Basic and acidic residues" evidence="1">
    <location>
        <begin position="546"/>
        <end position="559"/>
    </location>
</feature>
<feature type="region of interest" description="Disordered" evidence="1">
    <location>
        <begin position="814"/>
        <end position="875"/>
    </location>
</feature>
<sequence length="1222" mass="136850">MPRSSRHKSHKQHKHSSKEAREHSDSEEVVNFKDRKDKEEVVVRVSRESASSEKRKLAAQSVDGKDVYSPGNGGLPEEYSASKRRKERSDASGVDRWNGGGEVGRGASSVGDKETKGESSRIDSEKGLKSKVSIDSKSNKSSRRHESSSEKKEMIPGPIVEIQEVKRSSNSSKAESKSKSEKEKDSSRKEVHQYKDSKDKEHVSERSTKAQDVRRERSDDRGSVKGAVDNEGSRKQSSHIEDRLSKPEVEITDRLLQEDLRNPELEKETEKRMRRKRDGSDEKDKYVEDVRDLNGRRLSIKDERHKDEKHKEDRYRDKYREDPDRDHRSRDDRVRDHRSSKDHISDRSGSRHSRDENKLVIENHHKKPKTQNSDRDLSPHPDDRASKYKDYRGKKRSSEEDDRSDTKSRNTKEQRYEVEKKLNSGKVESLVDRGRSQSRLADGDSTVSGRRKSSPSSGAHFAKDGFRHSSKQAELKYKDSMSEERVRSNVTSSRELPGVSEVPERASESRSGDKPKSMGRPIQNDKNHLAEFERSPILDVQVSPQTKEKSHSSTSIDRRHLNRTPVRRSHDIEETVHRSSKDVRDHSGIEDRGSQEWPMERATAEEFPQADGDAISVSSSHNRTSHLPTSSSSVLPPPPPLRTGVDSPSVISSFEEDNRSKPSNRYKRSGDPNVGRVQGNAWKGLLNWSAPVTNGFIPFQPGPPPGGYHPLMQQFHGPPLFGVSRPSMEMNPTGVPYHLPDADRYSGHGRSFGWRNRAEEACPPHLHGWDGSNGGFGDESHIHGKLDWDQNRHMVSDRGWDANADLWKGQNNGLTMDYPSASQKEDNQLRGPVDEAWGGKPGPRSRNDRSRSVSRAESIEIKVSDEIPSEQVPTEATKQIVVEKTPEPSKTLNDNDFCQVYLSKLDISVDLTHPEVYKQCKSLLKEEILTGGVVTLSTEKNGKSGQRIANKCSSSPLFPAIKDSVFQRAMMLYKKQSEELKSKVPVLSFLGTGPKNVSTNDVEMLYSDATIVDKEQKPLTDVMEEAELIPTPTQVDVEEPVPASDSEKADDPVISFNHEIMEDSVPTFGPEIAEELFLNSDQKKSDEAIPKHSEEVVEPVPTYGIEEPEELAPSINHVEIKEADSQTAVSVENLEDAEVDPLQHALSATINTSNNMEESTMTCDATGNCSASIGRNNAFSDDTVCGFLGVTDGSVACEALAPMSIECKSVNLSRIHSPESTH</sequence>
<dbReference type="STRING" id="218851.A0A2G5DZY3"/>
<keyword evidence="3" id="KW-1185">Reference proteome</keyword>
<proteinExistence type="predicted"/>
<dbReference type="PANTHER" id="PTHR34837:SF1">
    <property type="entry name" value="LOW PROTEIN: ZINC FINGER CCCH DOMAIN PROTEIN"/>
    <property type="match status" value="1"/>
</dbReference>
<evidence type="ECO:0000313" key="3">
    <source>
        <dbReference type="Proteomes" id="UP000230069"/>
    </source>
</evidence>
<feature type="compositionally biased region" description="Basic and acidic residues" evidence="1">
    <location>
        <begin position="523"/>
        <end position="536"/>
    </location>
</feature>